<dbReference type="EMBL" id="JAICCE010000002">
    <property type="protein sequence ID" value="KAG9281185.1"/>
    <property type="molecule type" value="Genomic_DNA"/>
</dbReference>
<sequence>LPLSCYRSLIHLSICVSVSLCFSLLTFTGKPERKNRLVFFNMATEKPDIPALYGPLLPQGPLKKHSVSTQPLGNFQHEVNLNHSF</sequence>
<name>A0A8T2MGW0_ASTMX</name>
<evidence type="ECO:0000313" key="3">
    <source>
        <dbReference type="Proteomes" id="UP000752171"/>
    </source>
</evidence>
<feature type="non-terminal residue" evidence="2">
    <location>
        <position position="1"/>
    </location>
</feature>
<dbReference type="Proteomes" id="UP000752171">
    <property type="component" value="Unassembled WGS sequence"/>
</dbReference>
<keyword evidence="1" id="KW-1133">Transmembrane helix</keyword>
<evidence type="ECO:0000256" key="1">
    <source>
        <dbReference type="SAM" id="Phobius"/>
    </source>
</evidence>
<gene>
    <name evidence="2" type="ORF">AMEX_G3973</name>
</gene>
<comment type="caution">
    <text evidence="2">The sequence shown here is derived from an EMBL/GenBank/DDBJ whole genome shotgun (WGS) entry which is preliminary data.</text>
</comment>
<feature type="transmembrane region" description="Helical" evidence="1">
    <location>
        <begin position="6"/>
        <end position="27"/>
    </location>
</feature>
<organism evidence="2 3">
    <name type="scientific">Astyanax mexicanus</name>
    <name type="common">Blind cave fish</name>
    <name type="synonym">Astyanax fasciatus mexicanus</name>
    <dbReference type="NCBI Taxonomy" id="7994"/>
    <lineage>
        <taxon>Eukaryota</taxon>
        <taxon>Metazoa</taxon>
        <taxon>Chordata</taxon>
        <taxon>Craniata</taxon>
        <taxon>Vertebrata</taxon>
        <taxon>Euteleostomi</taxon>
        <taxon>Actinopterygii</taxon>
        <taxon>Neopterygii</taxon>
        <taxon>Teleostei</taxon>
        <taxon>Ostariophysi</taxon>
        <taxon>Characiformes</taxon>
        <taxon>Characoidei</taxon>
        <taxon>Acestrorhamphidae</taxon>
        <taxon>Acestrorhamphinae</taxon>
        <taxon>Astyanax</taxon>
    </lineage>
</organism>
<keyword evidence="1" id="KW-0472">Membrane</keyword>
<protein>
    <submittedName>
        <fullName evidence="2">Uncharacterized protein</fullName>
    </submittedName>
</protein>
<evidence type="ECO:0000313" key="2">
    <source>
        <dbReference type="EMBL" id="KAG9281185.1"/>
    </source>
</evidence>
<reference evidence="2 3" key="1">
    <citation type="submission" date="2021-07" db="EMBL/GenBank/DDBJ databases">
        <authorList>
            <person name="Imarazene B."/>
            <person name="Zahm M."/>
            <person name="Klopp C."/>
            <person name="Cabau C."/>
            <person name="Beille S."/>
            <person name="Jouanno E."/>
            <person name="Castinel A."/>
            <person name="Lluch J."/>
            <person name="Gil L."/>
            <person name="Kuchtly C."/>
            <person name="Lopez Roques C."/>
            <person name="Donnadieu C."/>
            <person name="Parrinello H."/>
            <person name="Journot L."/>
            <person name="Du K."/>
            <person name="Schartl M."/>
            <person name="Retaux S."/>
            <person name="Guiguen Y."/>
        </authorList>
    </citation>
    <scope>NUCLEOTIDE SEQUENCE [LARGE SCALE GENOMIC DNA]</scope>
    <source>
        <strain evidence="2">Pach_M1</strain>
        <tissue evidence="2">Testis</tissue>
    </source>
</reference>
<proteinExistence type="predicted"/>
<accession>A0A8T2MGW0</accession>
<keyword evidence="1" id="KW-0812">Transmembrane</keyword>
<dbReference type="AlphaFoldDB" id="A0A8T2MGW0"/>